<dbReference type="PANTHER" id="PTHR38039:SF1">
    <property type="entry name" value="TOXIN YOEB"/>
    <property type="match status" value="1"/>
</dbReference>
<reference evidence="7" key="1">
    <citation type="submission" date="2024-07" db="EMBL/GenBank/DDBJ databases">
        <title>Complete genome sequence of Prevotella sp. YM-2024 GTC17262.</title>
        <authorList>
            <person name="Hayashi M."/>
            <person name="Muto Y."/>
            <person name="Tanaka K."/>
            <person name="Niwa H."/>
        </authorList>
    </citation>
    <scope>NUCLEOTIDE SEQUENCE</scope>
    <source>
        <strain evidence="7">GTC17262</strain>
    </source>
</reference>
<dbReference type="InterPro" id="IPR009614">
    <property type="entry name" value="YoeB_toxin"/>
</dbReference>
<evidence type="ECO:0000313" key="7">
    <source>
        <dbReference type="EMBL" id="BFO80388.1"/>
    </source>
</evidence>
<evidence type="ECO:0000256" key="2">
    <source>
        <dbReference type="ARBA" id="ARBA00022649"/>
    </source>
</evidence>
<evidence type="ECO:0000256" key="1">
    <source>
        <dbReference type="ARBA" id="ARBA00008172"/>
    </source>
</evidence>
<keyword evidence="4" id="KW-0255">Endonuclease</keyword>
<evidence type="ECO:0000256" key="5">
    <source>
        <dbReference type="ARBA" id="ARBA00022801"/>
    </source>
</evidence>
<comment type="similarity">
    <text evidence="1">Belongs to the YoeB family.</text>
</comment>
<dbReference type="PANTHER" id="PTHR38039">
    <property type="entry name" value="TOXIN YOEB"/>
    <property type="match status" value="1"/>
</dbReference>
<gene>
    <name evidence="7" type="ORF">GTC17262_05790</name>
</gene>
<dbReference type="SUPFAM" id="SSF143011">
    <property type="entry name" value="RelE-like"/>
    <property type="match status" value="1"/>
</dbReference>
<dbReference type="GO" id="GO:0006401">
    <property type="term" value="P:RNA catabolic process"/>
    <property type="evidence" value="ECO:0007669"/>
    <property type="project" value="InterPro"/>
</dbReference>
<keyword evidence="3" id="KW-0540">Nuclease</keyword>
<dbReference type="Gene3D" id="3.30.2310.20">
    <property type="entry name" value="RelE-like"/>
    <property type="match status" value="1"/>
</dbReference>
<dbReference type="AlphaFoldDB" id="A0AB33JED2"/>
<name>A0AB33JED2_9BACT</name>
<dbReference type="GO" id="GO:0016787">
    <property type="term" value="F:hydrolase activity"/>
    <property type="evidence" value="ECO:0007669"/>
    <property type="project" value="UniProtKB-KW"/>
</dbReference>
<protein>
    <recommendedName>
        <fullName evidence="6">Putative mRNA interferase YoeB</fullName>
    </recommendedName>
</protein>
<evidence type="ECO:0000256" key="4">
    <source>
        <dbReference type="ARBA" id="ARBA00022759"/>
    </source>
</evidence>
<dbReference type="GO" id="GO:0004519">
    <property type="term" value="F:endonuclease activity"/>
    <property type="evidence" value="ECO:0007669"/>
    <property type="project" value="UniProtKB-KW"/>
</dbReference>
<keyword evidence="2" id="KW-1277">Toxin-antitoxin system</keyword>
<dbReference type="NCBIfam" id="TIGR02116">
    <property type="entry name" value="toxin_Txe_YoeB"/>
    <property type="match status" value="1"/>
</dbReference>
<evidence type="ECO:0000256" key="3">
    <source>
        <dbReference type="ARBA" id="ARBA00022722"/>
    </source>
</evidence>
<dbReference type="EMBL" id="AP035789">
    <property type="protein sequence ID" value="BFO80388.1"/>
    <property type="molecule type" value="Genomic_DNA"/>
</dbReference>
<evidence type="ECO:0000256" key="6">
    <source>
        <dbReference type="ARBA" id="ARBA00030388"/>
    </source>
</evidence>
<proteinExistence type="inferred from homology"/>
<sequence>MRYRIDFIPEVTKTMAKYKKSNPQLHKKLFKVLEDISQHPRTGLGHPEPLVGGNQMTYSRRIAANHRIIYDIHDDTVSVMVLEVEGHYGDK</sequence>
<dbReference type="Pfam" id="PF06769">
    <property type="entry name" value="YoeB_toxin"/>
    <property type="match status" value="1"/>
</dbReference>
<accession>A0AB33JED2</accession>
<keyword evidence="5" id="KW-0378">Hydrolase</keyword>
<dbReference type="InterPro" id="IPR035093">
    <property type="entry name" value="RelE/ParE_toxin_dom_sf"/>
</dbReference>
<organism evidence="7">
    <name type="scientific">Prevotella sp. GTC17262</name>
    <dbReference type="NCBI Taxonomy" id="3236797"/>
    <lineage>
        <taxon>Bacteria</taxon>
        <taxon>Pseudomonadati</taxon>
        <taxon>Bacteroidota</taxon>
        <taxon>Bacteroidia</taxon>
        <taxon>Bacteroidales</taxon>
        <taxon>Prevotellaceae</taxon>
        <taxon>Prevotella</taxon>
    </lineage>
</organism>